<feature type="domain" description="VOC" evidence="2">
    <location>
        <begin position="10"/>
        <end position="126"/>
    </location>
</feature>
<dbReference type="AlphaFoldDB" id="A0A410MD25"/>
<dbReference type="OrthoDB" id="9792626at2"/>
<dbReference type="GO" id="GO:0046872">
    <property type="term" value="F:metal ion binding"/>
    <property type="evidence" value="ECO:0007669"/>
    <property type="project" value="UniProtKB-KW"/>
</dbReference>
<proteinExistence type="predicted"/>
<dbReference type="InterPro" id="IPR004360">
    <property type="entry name" value="Glyas_Fos-R_dOase_dom"/>
</dbReference>
<name>A0A410MD25_9BACI</name>
<protein>
    <submittedName>
        <fullName evidence="3">Glyoxalase</fullName>
    </submittedName>
</protein>
<keyword evidence="1" id="KW-0479">Metal-binding</keyword>
<evidence type="ECO:0000256" key="1">
    <source>
        <dbReference type="ARBA" id="ARBA00022723"/>
    </source>
</evidence>
<dbReference type="PANTHER" id="PTHR43279">
    <property type="entry name" value="CATECHOL-2,3-DIOXYGENASE"/>
    <property type="match status" value="1"/>
</dbReference>
<dbReference type="PROSITE" id="PS51819">
    <property type="entry name" value="VOC"/>
    <property type="match status" value="2"/>
</dbReference>
<dbReference type="SUPFAM" id="SSF54593">
    <property type="entry name" value="Glyoxalase/Bleomycin resistance protein/Dihydroxybiphenyl dioxygenase"/>
    <property type="match status" value="2"/>
</dbReference>
<dbReference type="Proteomes" id="UP000287756">
    <property type="component" value="Chromosome"/>
</dbReference>
<dbReference type="RefSeq" id="WP_128524931.1">
    <property type="nucleotide sequence ID" value="NZ_CANLVY010000011.1"/>
</dbReference>
<dbReference type="InterPro" id="IPR037523">
    <property type="entry name" value="VOC_core"/>
</dbReference>
<organism evidence="3 4">
    <name type="scientific">Halobacillus litoralis</name>
    <dbReference type="NCBI Taxonomy" id="45668"/>
    <lineage>
        <taxon>Bacteria</taxon>
        <taxon>Bacillati</taxon>
        <taxon>Bacillota</taxon>
        <taxon>Bacilli</taxon>
        <taxon>Bacillales</taxon>
        <taxon>Bacillaceae</taxon>
        <taxon>Halobacillus</taxon>
    </lineage>
</organism>
<dbReference type="GO" id="GO:0004462">
    <property type="term" value="F:lactoylglutathione lyase activity"/>
    <property type="evidence" value="ECO:0007669"/>
    <property type="project" value="InterPro"/>
</dbReference>
<dbReference type="Pfam" id="PF00903">
    <property type="entry name" value="Glyoxalase"/>
    <property type="match status" value="2"/>
</dbReference>
<reference evidence="3 4" key="1">
    <citation type="submission" date="2018-01" db="EMBL/GenBank/DDBJ databases">
        <title>The whole genome sequencing and assembly of Halobacillus litoralis ERB031 strain.</title>
        <authorList>
            <person name="Lee S.-J."/>
            <person name="Park M.-K."/>
            <person name="Kim J.-Y."/>
            <person name="Lee Y.-J."/>
            <person name="Yi H."/>
            <person name="Bahn Y.-S."/>
            <person name="Kim J.F."/>
            <person name="Lee D.-W."/>
        </authorList>
    </citation>
    <scope>NUCLEOTIDE SEQUENCE [LARGE SCALE GENOMIC DNA]</scope>
    <source>
        <strain evidence="3 4">ERB 031</strain>
    </source>
</reference>
<dbReference type="PANTHER" id="PTHR43279:SF1">
    <property type="entry name" value="CATECHOL-2,3-DIOXYGENASE"/>
    <property type="match status" value="1"/>
</dbReference>
<dbReference type="Gene3D" id="3.10.180.10">
    <property type="entry name" value="2,3-Dihydroxybiphenyl 1,2-Dioxygenase, domain 1"/>
    <property type="match status" value="2"/>
</dbReference>
<dbReference type="PROSITE" id="PS00934">
    <property type="entry name" value="GLYOXALASE_I_1"/>
    <property type="match status" value="1"/>
</dbReference>
<feature type="domain" description="VOC" evidence="2">
    <location>
        <begin position="168"/>
        <end position="282"/>
    </location>
</feature>
<gene>
    <name evidence="3" type="ORF">HLI_10710</name>
</gene>
<evidence type="ECO:0000313" key="4">
    <source>
        <dbReference type="Proteomes" id="UP000287756"/>
    </source>
</evidence>
<evidence type="ECO:0000259" key="2">
    <source>
        <dbReference type="PROSITE" id="PS51819"/>
    </source>
</evidence>
<accession>A0A410MD25</accession>
<evidence type="ECO:0000313" key="3">
    <source>
        <dbReference type="EMBL" id="QAS52642.1"/>
    </source>
</evidence>
<dbReference type="KEGG" id="hli:HLI_10710"/>
<dbReference type="InterPro" id="IPR018146">
    <property type="entry name" value="Glyoxalase_1_CS"/>
</dbReference>
<dbReference type="EMBL" id="CP026118">
    <property type="protein sequence ID" value="QAS52642.1"/>
    <property type="molecule type" value="Genomic_DNA"/>
</dbReference>
<dbReference type="InterPro" id="IPR029068">
    <property type="entry name" value="Glyas_Bleomycin-R_OHBP_Dase"/>
</dbReference>
<sequence>MNFHDGEKVYVKSVHLIVEDVTRSSQFYQHVLGFKVLAQTDMMIQLTADGIYPLLTIEEQKESMGLDPGTTGLYHFALLLPERSDLANFLRHLISENIQVAGSDHFVSEAVYFSDPDGNGIEVYIDRPSEAWVWKEGQVKMTVDPLDFNGLIMSAEEKGWGGIPPETLLGHIHLHVSDLSNTEEFYCNGLGFDVVSRFGDQALFISSGGYHHHIGLNTWKGTGAPPPNINSRGLRSFDIIYPNGPMRQAAVDRLRKMDAWIQEEGNIIMTRDPSANYIRLQV</sequence>